<evidence type="ECO:0000313" key="9">
    <source>
        <dbReference type="Proteomes" id="UP000489961"/>
    </source>
</evidence>
<dbReference type="InterPro" id="IPR003370">
    <property type="entry name" value="Chromate_transpt"/>
</dbReference>
<dbReference type="PIRSF" id="PIRSF004810">
    <property type="entry name" value="ChrA"/>
    <property type="match status" value="1"/>
</dbReference>
<name>A0A811GCQ0_9GAMM</name>
<dbReference type="GO" id="GO:0015109">
    <property type="term" value="F:chromate transmembrane transporter activity"/>
    <property type="evidence" value="ECO:0007669"/>
    <property type="project" value="InterPro"/>
</dbReference>
<feature type="transmembrane region" description="Helical" evidence="7">
    <location>
        <begin position="12"/>
        <end position="32"/>
    </location>
</feature>
<evidence type="ECO:0000256" key="1">
    <source>
        <dbReference type="ARBA" id="ARBA00004651"/>
    </source>
</evidence>
<dbReference type="Proteomes" id="UP000489961">
    <property type="component" value="Unassembled WGS sequence"/>
</dbReference>
<feature type="transmembrane region" description="Helical" evidence="7">
    <location>
        <begin position="108"/>
        <end position="128"/>
    </location>
</feature>
<organism evidence="8 9">
    <name type="scientific">Acinetobacter bouvetii</name>
    <dbReference type="NCBI Taxonomy" id="202951"/>
    <lineage>
        <taxon>Bacteria</taxon>
        <taxon>Pseudomonadati</taxon>
        <taxon>Pseudomonadota</taxon>
        <taxon>Gammaproteobacteria</taxon>
        <taxon>Moraxellales</taxon>
        <taxon>Moraxellaceae</taxon>
        <taxon>Acinetobacter</taxon>
    </lineage>
</organism>
<keyword evidence="3" id="KW-1003">Cell membrane</keyword>
<evidence type="ECO:0000256" key="6">
    <source>
        <dbReference type="ARBA" id="ARBA00023136"/>
    </source>
</evidence>
<feature type="transmembrane region" description="Helical" evidence="7">
    <location>
        <begin position="357"/>
        <end position="374"/>
    </location>
</feature>
<reference evidence="8 9" key="1">
    <citation type="submission" date="2020-02" db="EMBL/GenBank/DDBJ databases">
        <authorList>
            <person name="Chaudhuri R."/>
        </authorList>
    </citation>
    <scope>NUCLEOTIDE SEQUENCE [LARGE SCALE GENOMIC DNA]</scope>
    <source>
        <strain evidence="8">SFB21</strain>
    </source>
</reference>
<evidence type="ECO:0000256" key="3">
    <source>
        <dbReference type="ARBA" id="ARBA00022475"/>
    </source>
</evidence>
<comment type="similarity">
    <text evidence="2">Belongs to the chromate ion transporter (CHR) (TC 2.A.51) family.</text>
</comment>
<dbReference type="RefSeq" id="WP_174558811.1">
    <property type="nucleotide sequence ID" value="NZ_CADDTS010000015.1"/>
</dbReference>
<feature type="transmembrane region" description="Helical" evidence="7">
    <location>
        <begin position="80"/>
        <end position="102"/>
    </location>
</feature>
<keyword evidence="4 7" id="KW-0812">Transmembrane</keyword>
<evidence type="ECO:0000256" key="7">
    <source>
        <dbReference type="SAM" id="Phobius"/>
    </source>
</evidence>
<feature type="transmembrane region" description="Helical" evidence="7">
    <location>
        <begin position="200"/>
        <end position="220"/>
    </location>
</feature>
<dbReference type="GO" id="GO:0005886">
    <property type="term" value="C:plasma membrane"/>
    <property type="evidence" value="ECO:0007669"/>
    <property type="project" value="UniProtKB-SubCell"/>
</dbReference>
<dbReference type="AlphaFoldDB" id="A0A811GCQ0"/>
<dbReference type="InterPro" id="IPR014047">
    <property type="entry name" value="Chr_Tranpt_l_chain"/>
</dbReference>
<gene>
    <name evidence="8" type="primary">chrA</name>
    <name evidence="8" type="ORF">SFB21_0862</name>
</gene>
<feature type="transmembrane region" description="Helical" evidence="7">
    <location>
        <begin position="232"/>
        <end position="250"/>
    </location>
</feature>
<dbReference type="PANTHER" id="PTHR33567">
    <property type="entry name" value="CHROMATE ION TRANSPORTER (EUROFUNG)"/>
    <property type="match status" value="1"/>
</dbReference>
<comment type="caution">
    <text evidence="8">The sequence shown here is derived from an EMBL/GenBank/DDBJ whole genome shotgun (WGS) entry which is preliminary data.</text>
</comment>
<dbReference type="PANTHER" id="PTHR33567:SF3">
    <property type="entry name" value="CHROMATE ION TRANSPORTER (EUROFUNG)"/>
    <property type="match status" value="1"/>
</dbReference>
<dbReference type="Pfam" id="PF02417">
    <property type="entry name" value="Chromate_transp"/>
    <property type="match status" value="2"/>
</dbReference>
<dbReference type="NCBIfam" id="TIGR00937">
    <property type="entry name" value="2A51"/>
    <property type="match status" value="1"/>
</dbReference>
<protein>
    <submittedName>
        <fullName evidence="8">Chromate transport protein</fullName>
    </submittedName>
</protein>
<comment type="subcellular location">
    <subcellularLocation>
        <location evidence="1">Cell membrane</location>
        <topology evidence="1">Multi-pass membrane protein</topology>
    </subcellularLocation>
</comment>
<feature type="transmembrane region" description="Helical" evidence="7">
    <location>
        <begin position="140"/>
        <end position="156"/>
    </location>
</feature>
<keyword evidence="6 7" id="KW-0472">Membrane</keyword>
<keyword evidence="5 7" id="KW-1133">Transmembrane helix</keyword>
<feature type="transmembrane region" description="Helical" evidence="7">
    <location>
        <begin position="381"/>
        <end position="398"/>
    </location>
</feature>
<feature type="transmembrane region" description="Helical" evidence="7">
    <location>
        <begin position="271"/>
        <end position="292"/>
    </location>
</feature>
<sequence>MTSLSYFKLFQIFFKLGCTSFGGPAAHLVFFYQRFVQQLKYLDEQQYAHLLALAQILPGPTSSQMGIAIGYQLKGYRGALLAWLGFTLPSVLLMSLAAIIGLKLTDYLSTHFFHVIQLIVFSVVVWAFWQMLRSFCKDQWQYILMLLSGLFIYVVPLSINQVLVIFFGAIAGLIYLHYFPQKSTFKPVARISRTSQKSFAYIWLILFALPFLLVPALQQFFPNIWLDSFAGFYRTASLVFGGGHIILPFLQQDFVASGLVSQQHFDLGYAIAQLMPGPLFSFASYIGALLPLSSSTSFNAAFATVVIFLPSFLLIFGALPYWSCLMQLPRLFHALAGINAAVVGLLLCLVVQMGQKYVLSGLDVVFIIAVIFCLKSKIPVWLTLISSFFSFYGLLWLLNHYSIFTFSP</sequence>
<feature type="transmembrane region" description="Helical" evidence="7">
    <location>
        <begin position="162"/>
        <end position="179"/>
    </location>
</feature>
<accession>A0A811GCQ0</accession>
<evidence type="ECO:0000313" key="8">
    <source>
        <dbReference type="EMBL" id="CAB1210992.1"/>
    </source>
</evidence>
<dbReference type="EMBL" id="CADDTS010000015">
    <property type="protein sequence ID" value="CAB1210992.1"/>
    <property type="molecule type" value="Genomic_DNA"/>
</dbReference>
<proteinExistence type="inferred from homology"/>
<feature type="transmembrane region" description="Helical" evidence="7">
    <location>
        <begin position="298"/>
        <end position="319"/>
    </location>
</feature>
<evidence type="ECO:0000256" key="2">
    <source>
        <dbReference type="ARBA" id="ARBA00005262"/>
    </source>
</evidence>
<evidence type="ECO:0000256" key="5">
    <source>
        <dbReference type="ARBA" id="ARBA00022989"/>
    </source>
</evidence>
<evidence type="ECO:0000256" key="4">
    <source>
        <dbReference type="ARBA" id="ARBA00022692"/>
    </source>
</evidence>
<feature type="transmembrane region" description="Helical" evidence="7">
    <location>
        <begin position="331"/>
        <end position="351"/>
    </location>
</feature>